<dbReference type="InterPro" id="IPR041679">
    <property type="entry name" value="DNA2/NAM7-like_C"/>
</dbReference>
<dbReference type="GO" id="GO:0004386">
    <property type="term" value="F:helicase activity"/>
    <property type="evidence" value="ECO:0007669"/>
    <property type="project" value="InterPro"/>
</dbReference>
<dbReference type="FunFam" id="3.40.50.300:FF:002063">
    <property type="entry name" value="DNA helicase related protein"/>
    <property type="match status" value="1"/>
</dbReference>
<evidence type="ECO:0000259" key="3">
    <source>
        <dbReference type="Pfam" id="PF18741"/>
    </source>
</evidence>
<dbReference type="InterPro" id="IPR047187">
    <property type="entry name" value="SF1_C_Upf1"/>
</dbReference>
<evidence type="ECO:0000259" key="1">
    <source>
        <dbReference type="Pfam" id="PF13086"/>
    </source>
</evidence>
<dbReference type="Proteomes" id="UP000824145">
    <property type="component" value="Unassembled WGS sequence"/>
</dbReference>
<evidence type="ECO:0000259" key="2">
    <source>
        <dbReference type="Pfam" id="PF13087"/>
    </source>
</evidence>
<dbReference type="Pfam" id="PF13087">
    <property type="entry name" value="AAA_12"/>
    <property type="match status" value="1"/>
</dbReference>
<feature type="domain" description="DNA2/NAM7 helicase helicase" evidence="1">
    <location>
        <begin position="1268"/>
        <end position="1319"/>
    </location>
</feature>
<dbReference type="PANTHER" id="PTHR10887">
    <property type="entry name" value="DNA2/NAM7 HELICASE FAMILY"/>
    <property type="match status" value="1"/>
</dbReference>
<sequence>MSKRSKYLSETLELECELLFDVSYGTYYCRLPLFSRLRLNNGGGTPVDALTVNFSGSTPLILPRSVELDEIPAASGVEIAVPEILNPKFLAETQEPSSCTVTVSVLSGKEEVCSLSKEITCLPLDWWSGLEGNTEMLSLLVRPKLPDCRKILSDAALQLQKWGYSSEWSGYSGNDKNAVLSCAAAIFSALRAQNAEMLPSPDLSSPQQAGEIAGILKDKQATPLQAAVFYASCLESAGFNPVICLGAGGSVAAGVWLKDSCSSSSCQDDMSAVERHIRDGVNNMAIIDAGDLFAHKNASFTTSCAHFSAALKRGEYDVCLDIGRCRIGGLFPLPIKVERKGSFELLDEKSFAYDNKPEELKDLSRLKREKGASRERTWQRRLLDLSLKNNLLAFKTGGDCLRIVAADAASFAEGIESGETFTLMPAEEKLSSAGSALEKRALRELVRVELSSGIVRSHADAAQLAEVSASLIRKANVTLEEAGANTLCLAIGFLKWKKEGGEKLAPLVLLPVTLQKNRRRGFTLTCDEDFSVNTTLLEFLKREFDIDLRGVEDEKLSVGEILSLFGAGTAEMKGWEVTDDVYIAQFTFARYAMWSDVKNNIEIYKKNPLIASLLAGASRLPARKTGARREDDIPPCEIVAPLPCDSSQFEAVAESAAGTTFVLHGPPGTGKSQTITNMIANAVNAGKRVLFVAEKQAALSVVKKRLNEIGIGNFCLEFTSGKPADKSALISSLQKTLDLAGTSCESAFAEEGEKQLKLREALARPYAALHKKRSLGPSVYEGILYYFRNRKAPELMNIESTFYDSLSKEKLQKCEDMLMRAQAAAKECGGVYRSPFENVNITEFSEQVKDSVLCAAEVLLAELKHFRNYMGLFLETFGQKLSNFTPKKAENFVRIVEILASGELGGFFSCDEKQMHAFFNASLAYDRALTLWYKRFDSLPDLEKFPEKLRAELEKWDENYRSSRDVLAAIRRINKCGKTPLSVKEEAEWVKRACDLADAERKIRQNTPLSAAFTSFTGAFNEKKRDAFMQPLYALHDLCARVFMDYNSGAFNSVCHRIAGGSAKPLIKGILAAAKAFNAAKSSFLKVTKASETLFEDEDIFDCYTSRCGALIDNADMLAGWCAYKKTAKELSSMGLSFVTSALESGAISGDKILSSFRKNVYRNFVQTNIPADEELSGFSAGAMDENSAKFATASELFAAESKAEIRRNLISRLPSSDTEGPLALELMAFKRRTSGNLKKLNVREFFAEIPQLLRVCAPCMMMSPSAVSQYLAAQPDLFDLLIFDEASQIPTCEAVPALARAQSAVIVGDPNQLPPTTFFMALGQEEEEPEAEDLDSVLDDCLALGIPQRHLRWHYRSEHESLIAFSNIMYYSGRLCTFPSPDAMDSRVKFRYIEHGVYDRGFSKCNKLEAEAVVAEVVRRLRDERLRRKSIGIVTFSTPQQNYIEKLLSKALAEKGLEEAAYEREEPLFVKNLENVQGDERDVIIFSVCYGPDRAGRISLNFGPLNQYGGWRRLNVAVSRARTDMLIFSSMRYSVIDLSRTNSRGVAGLKAFLEFAEKGRTSIAVKSDEMILNREGIGKFVAEELSAYGYECRCDVGVSDFKIDVAVIDPKNRHNFVLAVLCDGKSDFSVKDRNVMQVQTLKRCNWNVTRLYAINFFNNPKREIKKIKELLDRICSGGKSASSGFKRAYRAAKLEEKTVDAQYVLGGENDAEITRMIKAVVAAEEPISARFLIKRVLSALGIFKFGVKLENKLNSLIEKCAFRSEIVAGIQYFFRTDKFSSFDRYRVEEGAQLRTQDTDYSAYDVISAIRSILLSKVSLYCDELLVCVQREFKVHRLSDKFASFISSCVDWGVQKGIFIRSVSDKISLV</sequence>
<dbReference type="InterPro" id="IPR045055">
    <property type="entry name" value="DNA2/NAM7-like"/>
</dbReference>
<dbReference type="InterPro" id="IPR027417">
    <property type="entry name" value="P-loop_NTPase"/>
</dbReference>
<dbReference type="InterPro" id="IPR049468">
    <property type="entry name" value="Restrct_endonuc-II-like_dom"/>
</dbReference>
<organism evidence="4 5">
    <name type="scientific">Candidatus Caccalectryoclostridium excrementigallinarum</name>
    <dbReference type="NCBI Taxonomy" id="2840710"/>
    <lineage>
        <taxon>Bacteria</taxon>
        <taxon>Bacillati</taxon>
        <taxon>Bacillota</taxon>
        <taxon>Clostridia</taxon>
        <taxon>Christensenellales</taxon>
        <taxon>Christensenellaceae</taxon>
        <taxon>Christensenellaceae incertae sedis</taxon>
        <taxon>Candidatus Caccalectryoclostridium</taxon>
    </lineage>
</organism>
<reference evidence="4" key="1">
    <citation type="submission" date="2020-10" db="EMBL/GenBank/DDBJ databases">
        <authorList>
            <person name="Gilroy R."/>
        </authorList>
    </citation>
    <scope>NUCLEOTIDE SEQUENCE</scope>
    <source>
        <strain evidence="4">9366</strain>
    </source>
</reference>
<evidence type="ECO:0000313" key="4">
    <source>
        <dbReference type="EMBL" id="HIU62644.1"/>
    </source>
</evidence>
<dbReference type="Gene3D" id="3.40.50.300">
    <property type="entry name" value="P-loop containing nucleotide triphosphate hydrolases"/>
    <property type="match status" value="3"/>
</dbReference>
<dbReference type="Pfam" id="PF13086">
    <property type="entry name" value="AAA_11"/>
    <property type="match status" value="2"/>
</dbReference>
<evidence type="ECO:0000313" key="5">
    <source>
        <dbReference type="Proteomes" id="UP000824145"/>
    </source>
</evidence>
<name>A0A9D1SJD8_9FIRM</name>
<accession>A0A9D1SJD8</accession>
<dbReference type="SUPFAM" id="SSF52540">
    <property type="entry name" value="P-loop containing nucleoside triphosphate hydrolases"/>
    <property type="match status" value="1"/>
</dbReference>
<dbReference type="InterPro" id="IPR025103">
    <property type="entry name" value="DUF4011"/>
</dbReference>
<dbReference type="EMBL" id="DVNJ01000015">
    <property type="protein sequence ID" value="HIU62644.1"/>
    <property type="molecule type" value="Genomic_DNA"/>
</dbReference>
<comment type="caution">
    <text evidence="4">The sequence shown here is derived from an EMBL/GenBank/DDBJ whole genome shotgun (WGS) entry which is preliminary data.</text>
</comment>
<dbReference type="PANTHER" id="PTHR10887:SF530">
    <property type="entry name" value="SUPERFAMILY I DNA HELICASES"/>
    <property type="match status" value="1"/>
</dbReference>
<protein>
    <submittedName>
        <fullName evidence="4">DUF4011 domain-containing protein</fullName>
    </submittedName>
</protein>
<dbReference type="InterPro" id="IPR041677">
    <property type="entry name" value="DNA2/NAM7_AAA_11"/>
</dbReference>
<feature type="domain" description="DNA2/NAM7 helicase-like C-terminal" evidence="2">
    <location>
        <begin position="1347"/>
        <end position="1531"/>
    </location>
</feature>
<feature type="domain" description="DNA2/NAM7 helicase helicase" evidence="1">
    <location>
        <begin position="645"/>
        <end position="708"/>
    </location>
</feature>
<dbReference type="CDD" id="cd18808">
    <property type="entry name" value="SF1_C_Upf1"/>
    <property type="match status" value="1"/>
</dbReference>
<feature type="domain" description="Restriction endonuclease type II-like" evidence="3">
    <location>
        <begin position="1581"/>
        <end position="1671"/>
    </location>
</feature>
<dbReference type="Pfam" id="PF18741">
    <property type="entry name" value="MTES_1575"/>
    <property type="match status" value="1"/>
</dbReference>
<dbReference type="Pfam" id="PF13195">
    <property type="entry name" value="DUF4011"/>
    <property type="match status" value="1"/>
</dbReference>
<gene>
    <name evidence="4" type="ORF">IAB07_02610</name>
</gene>
<reference evidence="4" key="2">
    <citation type="journal article" date="2021" name="PeerJ">
        <title>Extensive microbial diversity within the chicken gut microbiome revealed by metagenomics and culture.</title>
        <authorList>
            <person name="Gilroy R."/>
            <person name="Ravi A."/>
            <person name="Getino M."/>
            <person name="Pursley I."/>
            <person name="Horton D.L."/>
            <person name="Alikhan N.F."/>
            <person name="Baker D."/>
            <person name="Gharbi K."/>
            <person name="Hall N."/>
            <person name="Watson M."/>
            <person name="Adriaenssens E.M."/>
            <person name="Foster-Nyarko E."/>
            <person name="Jarju S."/>
            <person name="Secka A."/>
            <person name="Antonio M."/>
            <person name="Oren A."/>
            <person name="Chaudhuri R.R."/>
            <person name="La Ragione R."/>
            <person name="Hildebrand F."/>
            <person name="Pallen M.J."/>
        </authorList>
    </citation>
    <scope>NUCLEOTIDE SEQUENCE</scope>
    <source>
        <strain evidence="4">9366</strain>
    </source>
</reference>
<proteinExistence type="predicted"/>